<evidence type="ECO:0000256" key="2">
    <source>
        <dbReference type="ARBA" id="ARBA00022516"/>
    </source>
</evidence>
<reference evidence="12 13" key="1">
    <citation type="submission" date="2019-10" db="EMBL/GenBank/DDBJ databases">
        <title>Genome Sequence of Micromonospora terminaliae DSM 101760.</title>
        <authorList>
            <person name="Guo L."/>
        </authorList>
    </citation>
    <scope>NUCLEOTIDE SEQUENCE [LARGE SCALE GENOMIC DNA]</scope>
    <source>
        <strain evidence="12 13">DSM 101760</strain>
    </source>
</reference>
<keyword evidence="3" id="KW-0808">Transferase</keyword>
<evidence type="ECO:0000256" key="7">
    <source>
        <dbReference type="ARBA" id="ARBA00023136"/>
    </source>
</evidence>
<keyword evidence="10" id="KW-0732">Signal</keyword>
<dbReference type="Pfam" id="PF02660">
    <property type="entry name" value="G3P_acyltransf"/>
    <property type="match status" value="1"/>
</dbReference>
<dbReference type="AlphaFoldDB" id="A0AAJ2ZEE1"/>
<evidence type="ECO:0000256" key="5">
    <source>
        <dbReference type="ARBA" id="ARBA00022989"/>
    </source>
</evidence>
<dbReference type="RefSeq" id="WP_154226483.1">
    <property type="nucleotide sequence ID" value="NZ_CP045309.1"/>
</dbReference>
<feature type="chain" id="PRO_5042587677" evidence="10">
    <location>
        <begin position="23"/>
        <end position="203"/>
    </location>
</feature>
<evidence type="ECO:0000256" key="9">
    <source>
        <dbReference type="ARBA" id="ARBA00023264"/>
    </source>
</evidence>
<evidence type="ECO:0000256" key="3">
    <source>
        <dbReference type="ARBA" id="ARBA00022679"/>
    </source>
</evidence>
<dbReference type="InterPro" id="IPR003811">
    <property type="entry name" value="G3P_acylTferase_PlsY"/>
</dbReference>
<keyword evidence="2" id="KW-0444">Lipid biosynthesis</keyword>
<evidence type="ECO:0000313" key="11">
    <source>
        <dbReference type="EMBL" id="NES28116.1"/>
    </source>
</evidence>
<dbReference type="GO" id="GO:0043772">
    <property type="term" value="F:acyl-phosphate glycerol-3-phosphate acyltransferase activity"/>
    <property type="evidence" value="ECO:0007669"/>
    <property type="project" value="InterPro"/>
</dbReference>
<dbReference type="EMBL" id="JAAHBZ010000003">
    <property type="protein sequence ID" value="NES28116.1"/>
    <property type="molecule type" value="Genomic_DNA"/>
</dbReference>
<keyword evidence="8" id="KW-0594">Phospholipid biosynthesis</keyword>
<dbReference type="SMART" id="SM01207">
    <property type="entry name" value="G3P_acyltransf"/>
    <property type="match status" value="1"/>
</dbReference>
<evidence type="ECO:0000256" key="6">
    <source>
        <dbReference type="ARBA" id="ARBA00023098"/>
    </source>
</evidence>
<keyword evidence="4" id="KW-0812">Transmembrane</keyword>
<gene>
    <name evidence="11" type="ORF">G3561_11240</name>
    <name evidence="12" type="ORF">GCE86_08790</name>
</gene>
<name>A0AAJ2ZEE1_9ACTN</name>
<evidence type="ECO:0000256" key="10">
    <source>
        <dbReference type="SAM" id="SignalP"/>
    </source>
</evidence>
<feature type="signal peptide" evidence="10">
    <location>
        <begin position="1"/>
        <end position="22"/>
    </location>
</feature>
<dbReference type="EMBL" id="CP045309">
    <property type="protein sequence ID" value="QGL47138.1"/>
    <property type="molecule type" value="Genomic_DNA"/>
</dbReference>
<accession>A0AAJ2ZEE1</accession>
<keyword evidence="6" id="KW-0443">Lipid metabolism</keyword>
<evidence type="ECO:0000313" key="12">
    <source>
        <dbReference type="EMBL" id="QGL47138.1"/>
    </source>
</evidence>
<organism evidence="11 14">
    <name type="scientific">Micromonospora terminaliae</name>
    <dbReference type="NCBI Taxonomy" id="1914461"/>
    <lineage>
        <taxon>Bacteria</taxon>
        <taxon>Bacillati</taxon>
        <taxon>Actinomycetota</taxon>
        <taxon>Actinomycetes</taxon>
        <taxon>Micromonosporales</taxon>
        <taxon>Micromonosporaceae</taxon>
        <taxon>Micromonospora</taxon>
    </lineage>
</organism>
<dbReference type="PANTHER" id="PTHR30309:SF0">
    <property type="entry name" value="GLYCEROL-3-PHOSPHATE ACYLTRANSFERASE-RELATED"/>
    <property type="match status" value="1"/>
</dbReference>
<keyword evidence="9" id="KW-1208">Phospholipid metabolism</keyword>
<proteinExistence type="predicted"/>
<evidence type="ECO:0000313" key="13">
    <source>
        <dbReference type="Proteomes" id="UP000402241"/>
    </source>
</evidence>
<evidence type="ECO:0000313" key="14">
    <source>
        <dbReference type="Proteomes" id="UP000477779"/>
    </source>
</evidence>
<sequence>MSRRTHTSRLAAALLLGSVPFAQWVARVAAAQDLRRVDNGTVSATGVFRVAGHLPFVAVCLLDVGKGATAALMIRHLPPGTRAVGAGLVVVGHNWSPFLQGAGGRGVLPALGALAVAHPTGAAVLLGGILGGYARGDTAPGCFLAQTLLTPLLALTGGRRAALFGAAVAAPMLAKRIAGNGTYGRPASARTYWTRAVYDRDRR</sequence>
<keyword evidence="5" id="KW-1133">Transmembrane helix</keyword>
<evidence type="ECO:0000256" key="1">
    <source>
        <dbReference type="ARBA" id="ARBA00022475"/>
    </source>
</evidence>
<reference evidence="11 14" key="2">
    <citation type="submission" date="2020-02" db="EMBL/GenBank/DDBJ databases">
        <title>WGS of Micromonospora spp. isolated from hot spring.</title>
        <authorList>
            <person name="Thawai C."/>
        </authorList>
    </citation>
    <scope>NUCLEOTIDE SEQUENCE [LARGE SCALE GENOMIC DNA]</scope>
    <source>
        <strain evidence="11 14">TMS7</strain>
    </source>
</reference>
<protein>
    <submittedName>
        <fullName evidence="11">Glycerol-3-phosphate acyltransferase</fullName>
    </submittedName>
</protein>
<dbReference type="Proteomes" id="UP000402241">
    <property type="component" value="Chromosome"/>
</dbReference>
<dbReference type="GO" id="GO:0008654">
    <property type="term" value="P:phospholipid biosynthetic process"/>
    <property type="evidence" value="ECO:0007669"/>
    <property type="project" value="UniProtKB-KW"/>
</dbReference>
<keyword evidence="11" id="KW-0012">Acyltransferase</keyword>
<dbReference type="Proteomes" id="UP000477779">
    <property type="component" value="Unassembled WGS sequence"/>
</dbReference>
<dbReference type="PANTHER" id="PTHR30309">
    <property type="entry name" value="INNER MEMBRANE PROTEIN YGIH"/>
    <property type="match status" value="1"/>
</dbReference>
<evidence type="ECO:0000256" key="4">
    <source>
        <dbReference type="ARBA" id="ARBA00022692"/>
    </source>
</evidence>
<dbReference type="GO" id="GO:0005886">
    <property type="term" value="C:plasma membrane"/>
    <property type="evidence" value="ECO:0007669"/>
    <property type="project" value="InterPro"/>
</dbReference>
<keyword evidence="13" id="KW-1185">Reference proteome</keyword>
<keyword evidence="7" id="KW-0472">Membrane</keyword>
<evidence type="ECO:0000256" key="8">
    <source>
        <dbReference type="ARBA" id="ARBA00023209"/>
    </source>
</evidence>
<keyword evidence="1" id="KW-1003">Cell membrane</keyword>